<keyword evidence="7" id="KW-0808">Transferase</keyword>
<dbReference type="Gene3D" id="1.10.10.1600">
    <property type="entry name" value="Bacterial DNA polymerase III alpha subunit, thumb domain"/>
    <property type="match status" value="1"/>
</dbReference>
<dbReference type="InterPro" id="IPR004805">
    <property type="entry name" value="DnaE2/DnaE/PolC"/>
</dbReference>
<dbReference type="InterPro" id="IPR004013">
    <property type="entry name" value="PHP_dom"/>
</dbReference>
<dbReference type="InterPro" id="IPR004365">
    <property type="entry name" value="NA-bd_OB_tRNA"/>
</dbReference>
<keyword evidence="11" id="KW-0239">DNA-directed DNA polymerase</keyword>
<dbReference type="PANTHER" id="PTHR32294">
    <property type="entry name" value="DNA POLYMERASE III SUBUNIT ALPHA"/>
    <property type="match status" value="1"/>
</dbReference>
<evidence type="ECO:0000256" key="7">
    <source>
        <dbReference type="ARBA" id="ARBA00022679"/>
    </source>
</evidence>
<keyword evidence="8" id="KW-0548">Nucleotidyltransferase</keyword>
<evidence type="ECO:0000256" key="10">
    <source>
        <dbReference type="ARBA" id="ARBA00022763"/>
    </source>
</evidence>
<name>A0A6J6EQX0_9ZZZZ</name>
<sequence>MQQSFTHLNVSSAYSLRYGTALPEKIVERASFYNFPKIALTDKDTMSGAINFVHNCMIQGITPIVGVDFNLGKSRTTVLARGKNGWRDLCRLVSSAHHKERGKPVLDISLLWEKMQQGNLVAILGINSEIGQSVLRNRIDLANSFLQNWLNHVDRNDVVIEVTAHPNSHKITDPKYSLSTASKMATFAKDNRLKAVLTNAVRYLNPEDAIMAELLDSVETKKQMRFEQVTGFRGSAYLKSSADMSQVAYNIGKHLSSPETAILLLQFTQQIADECSLDPVKDIGIGSISVPETDVILGKQSLEPMKVLVDKCQSGLTKLGFGHKSHYQERLSQELDVISQLGFAGYFLTVGEVVDLTKQMGIRVAARGSGAGSLVNFALGISGIDPIKYGLLMERFLSPLRSALPDIDIDVESDRRLDIYDAIYERFGKERVACISMRETYRVRHAVRDVGAALGLPPSEIDAFAKTFPRVSARRAREVLSQLPELKKSSFTRLMSQGNLDLYLDLVEKLDGLPRHLAMHPCGIILSDKRLLDKTPVESSGAKFPMSQFDKDDVEIMGFLKLDVLGIRMQSAMAYSLQEIKRVDKVDINLDEISLEDEKTFSLIQSTKTLGCFQIESPGQRELIGKFGPQSFNDLIIDISLFRPGPVKSDMITPFLEVRQGRKNHPVLHEKIDPILQETSGVVVFHEQVIKLISVMTGCSLAWGDEKRRAMGSFESQVEVQEWFIKAARKLKYSHELINHIWEILKAFASFGFCKAHAGAFALPTYQSAWLKTHHTAAFLAGVLTHDPGMYPKRLIANDAKNFGIALLGLDVNKSDQCYRVEKNGDRYGIRLSLLDVRSISDAEITRIVENRPFTSLADFWQRAQVSKDVTENIILAGGFDSLIPSQLNRRDLLLQLSDLEHNLGVISNQLILDVSTTPENISSGLPDFTKSENIINELQVLGLDASSHLVNSYIPFFKSLGVTPAKSLVLLPGGKEVLIAGVKVTTQTPPVRSGKRVVFLTIDDPTGPSDAAFFEDVQSYYASTVYNSVLLLVRGVLRRTGPRGVSIRATGCWDLGEMFTLFQQKGVTEVRKVIELSPKQKSNPYKSKAGGMSMGRRTLLTQESEMIEL</sequence>
<comment type="subcellular location">
    <subcellularLocation>
        <location evidence="1">Cytoplasm</location>
    </subcellularLocation>
</comment>
<dbReference type="GO" id="GO:0006260">
    <property type="term" value="P:DNA replication"/>
    <property type="evidence" value="ECO:0007669"/>
    <property type="project" value="UniProtKB-KW"/>
</dbReference>
<feature type="domain" description="Polymerase/histidinol phosphatase N-terminal" evidence="14">
    <location>
        <begin position="6"/>
        <end position="73"/>
    </location>
</feature>
<evidence type="ECO:0000256" key="9">
    <source>
        <dbReference type="ARBA" id="ARBA00022705"/>
    </source>
</evidence>
<dbReference type="EMBL" id="CAEZTU010000031">
    <property type="protein sequence ID" value="CAB4578920.1"/>
    <property type="molecule type" value="Genomic_DNA"/>
</dbReference>
<evidence type="ECO:0000256" key="11">
    <source>
        <dbReference type="ARBA" id="ARBA00022932"/>
    </source>
</evidence>
<dbReference type="Pfam" id="PF17657">
    <property type="entry name" value="DNA_pol3_finger"/>
    <property type="match status" value="1"/>
</dbReference>
<dbReference type="PANTHER" id="PTHR32294:SF4">
    <property type="entry name" value="ERROR-PRONE DNA POLYMERASE"/>
    <property type="match status" value="1"/>
</dbReference>
<comment type="catalytic activity">
    <reaction evidence="13">
        <text>DNA(n) + a 2'-deoxyribonucleoside 5'-triphosphate = DNA(n+1) + diphosphate</text>
        <dbReference type="Rhea" id="RHEA:22508"/>
        <dbReference type="Rhea" id="RHEA-COMP:17339"/>
        <dbReference type="Rhea" id="RHEA-COMP:17340"/>
        <dbReference type="ChEBI" id="CHEBI:33019"/>
        <dbReference type="ChEBI" id="CHEBI:61560"/>
        <dbReference type="ChEBI" id="CHEBI:173112"/>
        <dbReference type="EC" id="2.7.7.7"/>
    </reaction>
</comment>
<dbReference type="EC" id="2.7.7.7" evidence="3"/>
<evidence type="ECO:0000256" key="12">
    <source>
        <dbReference type="ARBA" id="ARBA00023204"/>
    </source>
</evidence>
<evidence type="ECO:0000256" key="5">
    <source>
        <dbReference type="ARBA" id="ARBA00019114"/>
    </source>
</evidence>
<dbReference type="Pfam" id="PF01336">
    <property type="entry name" value="tRNA_anti-codon"/>
    <property type="match status" value="1"/>
</dbReference>
<dbReference type="GO" id="GO:0006281">
    <property type="term" value="P:DNA repair"/>
    <property type="evidence" value="ECO:0007669"/>
    <property type="project" value="UniProtKB-KW"/>
</dbReference>
<dbReference type="InterPro" id="IPR011708">
    <property type="entry name" value="DNA_pol3_alpha_NTPase_dom"/>
</dbReference>
<proteinExistence type="inferred from homology"/>
<evidence type="ECO:0000313" key="15">
    <source>
        <dbReference type="EMBL" id="CAB4578920.1"/>
    </source>
</evidence>
<dbReference type="AlphaFoldDB" id="A0A6J6EQX0"/>
<dbReference type="Gene3D" id="1.10.150.870">
    <property type="match status" value="1"/>
</dbReference>
<dbReference type="InterPro" id="IPR003141">
    <property type="entry name" value="Pol/His_phosphatase_N"/>
</dbReference>
<dbReference type="NCBIfam" id="TIGR00594">
    <property type="entry name" value="polc"/>
    <property type="match status" value="1"/>
</dbReference>
<dbReference type="GO" id="GO:0003676">
    <property type="term" value="F:nucleic acid binding"/>
    <property type="evidence" value="ECO:0007669"/>
    <property type="project" value="InterPro"/>
</dbReference>
<dbReference type="Pfam" id="PF02811">
    <property type="entry name" value="PHP"/>
    <property type="match status" value="1"/>
</dbReference>
<dbReference type="SMART" id="SM00481">
    <property type="entry name" value="POLIIIAc"/>
    <property type="match status" value="1"/>
</dbReference>
<evidence type="ECO:0000256" key="6">
    <source>
        <dbReference type="ARBA" id="ARBA00022490"/>
    </source>
</evidence>
<evidence type="ECO:0000259" key="14">
    <source>
        <dbReference type="SMART" id="SM00481"/>
    </source>
</evidence>
<keyword evidence="9" id="KW-0235">DNA replication</keyword>
<evidence type="ECO:0000256" key="2">
    <source>
        <dbReference type="ARBA" id="ARBA00007391"/>
    </source>
</evidence>
<dbReference type="Pfam" id="PF14579">
    <property type="entry name" value="HHH_6"/>
    <property type="match status" value="1"/>
</dbReference>
<evidence type="ECO:0000256" key="4">
    <source>
        <dbReference type="ARBA" id="ARBA00017273"/>
    </source>
</evidence>
<dbReference type="InterPro" id="IPR029460">
    <property type="entry name" value="DNAPol_HHH"/>
</dbReference>
<dbReference type="CDD" id="cd04485">
    <property type="entry name" value="DnaE_OBF"/>
    <property type="match status" value="1"/>
</dbReference>
<keyword evidence="6" id="KW-0963">Cytoplasm</keyword>
<dbReference type="GO" id="GO:0008408">
    <property type="term" value="F:3'-5' exonuclease activity"/>
    <property type="evidence" value="ECO:0007669"/>
    <property type="project" value="InterPro"/>
</dbReference>
<organism evidence="15">
    <name type="scientific">freshwater metagenome</name>
    <dbReference type="NCBI Taxonomy" id="449393"/>
    <lineage>
        <taxon>unclassified sequences</taxon>
        <taxon>metagenomes</taxon>
        <taxon>ecological metagenomes</taxon>
    </lineage>
</organism>
<dbReference type="Gene3D" id="3.20.20.140">
    <property type="entry name" value="Metal-dependent hydrolases"/>
    <property type="match status" value="1"/>
</dbReference>
<dbReference type="GO" id="GO:0005737">
    <property type="term" value="C:cytoplasm"/>
    <property type="evidence" value="ECO:0007669"/>
    <property type="project" value="UniProtKB-SubCell"/>
</dbReference>
<evidence type="ECO:0000256" key="3">
    <source>
        <dbReference type="ARBA" id="ARBA00012417"/>
    </source>
</evidence>
<dbReference type="Pfam" id="PF07733">
    <property type="entry name" value="DNA_pol3_alpha"/>
    <property type="match status" value="1"/>
</dbReference>
<keyword evidence="10" id="KW-0227">DNA damage</keyword>
<protein>
    <recommendedName>
        <fullName evidence="5">DNA polymerase III subunit alpha</fullName>
        <ecNumber evidence="3">2.7.7.7</ecNumber>
    </recommendedName>
    <alternativeName>
        <fullName evidence="4">Error-prone DNA polymerase</fullName>
    </alternativeName>
</protein>
<comment type="similarity">
    <text evidence="2">Belongs to the DNA polymerase type-C family. DnaE2 subfamily.</text>
</comment>
<dbReference type="SUPFAM" id="SSF89550">
    <property type="entry name" value="PHP domain-like"/>
    <property type="match status" value="1"/>
</dbReference>
<evidence type="ECO:0000256" key="13">
    <source>
        <dbReference type="ARBA" id="ARBA00049244"/>
    </source>
</evidence>
<keyword evidence="12" id="KW-0234">DNA repair</keyword>
<dbReference type="InterPro" id="IPR016195">
    <property type="entry name" value="Pol/histidinol_Pase-like"/>
</dbReference>
<dbReference type="CDD" id="cd07431">
    <property type="entry name" value="PHP_PolIIIA"/>
    <property type="match status" value="1"/>
</dbReference>
<dbReference type="InterPro" id="IPR040982">
    <property type="entry name" value="DNA_pol3_finger"/>
</dbReference>
<gene>
    <name evidence="15" type="ORF">UFOPK1740_00764</name>
</gene>
<dbReference type="GO" id="GO:0003887">
    <property type="term" value="F:DNA-directed DNA polymerase activity"/>
    <property type="evidence" value="ECO:0007669"/>
    <property type="project" value="UniProtKB-KW"/>
</dbReference>
<accession>A0A6J6EQX0</accession>
<dbReference type="InterPro" id="IPR041931">
    <property type="entry name" value="DNA_pol3_alpha_thumb_dom"/>
</dbReference>
<evidence type="ECO:0000256" key="8">
    <source>
        <dbReference type="ARBA" id="ARBA00022695"/>
    </source>
</evidence>
<evidence type="ECO:0000256" key="1">
    <source>
        <dbReference type="ARBA" id="ARBA00004496"/>
    </source>
</evidence>
<reference evidence="15" key="1">
    <citation type="submission" date="2020-05" db="EMBL/GenBank/DDBJ databases">
        <authorList>
            <person name="Chiriac C."/>
            <person name="Salcher M."/>
            <person name="Ghai R."/>
            <person name="Kavagutti S V."/>
        </authorList>
    </citation>
    <scope>NUCLEOTIDE SEQUENCE</scope>
</reference>